<dbReference type="RefSeq" id="WP_342157923.1">
    <property type="nucleotide sequence ID" value="NZ_JBCDNA010000001.1"/>
</dbReference>
<keyword evidence="3" id="KW-1185">Reference proteome</keyword>
<dbReference type="InterPro" id="IPR050261">
    <property type="entry name" value="FrsA_esterase"/>
</dbReference>
<dbReference type="PANTHER" id="PTHR22946">
    <property type="entry name" value="DIENELACTONE HYDROLASE DOMAIN-CONTAINING PROTEIN-RELATED"/>
    <property type="match status" value="1"/>
</dbReference>
<gene>
    <name evidence="2" type="ORF">AABB81_00665</name>
</gene>
<comment type="caution">
    <text evidence="2">The sequence shown here is derived from an EMBL/GenBank/DDBJ whole genome shotgun (WGS) entry which is preliminary data.</text>
</comment>
<dbReference type="SUPFAM" id="SSF53474">
    <property type="entry name" value="alpha/beta-Hydrolases"/>
    <property type="match status" value="1"/>
</dbReference>
<name>A0ABU9KW83_9FLAO</name>
<reference evidence="2 3" key="1">
    <citation type="submission" date="2024-04" db="EMBL/GenBank/DDBJ databases">
        <title>whole genome sequencing of Lutimonas vermicola strain IMCC1616.</title>
        <authorList>
            <person name="Bae S.S."/>
        </authorList>
    </citation>
    <scope>NUCLEOTIDE SEQUENCE [LARGE SCALE GENOMIC DNA]</scope>
    <source>
        <strain evidence="2 3">IMCC1616</strain>
    </source>
</reference>
<dbReference type="InterPro" id="IPR029058">
    <property type="entry name" value="AB_hydrolase_fold"/>
</dbReference>
<evidence type="ECO:0008006" key="4">
    <source>
        <dbReference type="Google" id="ProtNLM"/>
    </source>
</evidence>
<dbReference type="EMBL" id="JBCDNA010000001">
    <property type="protein sequence ID" value="MEL4454389.1"/>
    <property type="molecule type" value="Genomic_DNA"/>
</dbReference>
<evidence type="ECO:0000313" key="3">
    <source>
        <dbReference type="Proteomes" id="UP001474120"/>
    </source>
</evidence>
<evidence type="ECO:0000256" key="1">
    <source>
        <dbReference type="SAM" id="SignalP"/>
    </source>
</evidence>
<sequence>MKYYILLLFFLLPSLAFYAQSDGQFMGETISFKSDDGLKVTADLYMANESNSPFIILYHQAGYSRGEYRSIAPQLNAMGFNCLAVDQRSGDKVNGIINETHKRAIAANRPTDYLDAIPDIEAAYLYVKYSIKPDKIILWGSSYSAALMFYMGSVHHKNLNGILCFAPGNYFKINNKELKTYAARITCPVFITSAKSEYKNWKGIYDQIRSDKSYFLPESEGKHGSKALWSDNPSHQAYWAAVTKFLTKL</sequence>
<evidence type="ECO:0000313" key="2">
    <source>
        <dbReference type="EMBL" id="MEL4454389.1"/>
    </source>
</evidence>
<protein>
    <recommendedName>
        <fullName evidence="4">Serine aminopeptidase S33 domain-containing protein</fullName>
    </recommendedName>
</protein>
<feature type="signal peptide" evidence="1">
    <location>
        <begin position="1"/>
        <end position="19"/>
    </location>
</feature>
<feature type="chain" id="PRO_5045766709" description="Serine aminopeptidase S33 domain-containing protein" evidence="1">
    <location>
        <begin position="20"/>
        <end position="249"/>
    </location>
</feature>
<keyword evidence="1" id="KW-0732">Signal</keyword>
<accession>A0ABU9KW83</accession>
<organism evidence="2 3">
    <name type="scientific">Lutimonas vermicola</name>
    <dbReference type="NCBI Taxonomy" id="414288"/>
    <lineage>
        <taxon>Bacteria</taxon>
        <taxon>Pseudomonadati</taxon>
        <taxon>Bacteroidota</taxon>
        <taxon>Flavobacteriia</taxon>
        <taxon>Flavobacteriales</taxon>
        <taxon>Flavobacteriaceae</taxon>
        <taxon>Lutimonas</taxon>
    </lineage>
</organism>
<dbReference type="Proteomes" id="UP001474120">
    <property type="component" value="Unassembled WGS sequence"/>
</dbReference>
<dbReference type="Gene3D" id="3.40.50.1820">
    <property type="entry name" value="alpha/beta hydrolase"/>
    <property type="match status" value="1"/>
</dbReference>
<proteinExistence type="predicted"/>